<dbReference type="GO" id="GO:0042393">
    <property type="term" value="F:histone binding"/>
    <property type="evidence" value="ECO:0007669"/>
    <property type="project" value="UniProtKB-ARBA"/>
</dbReference>
<dbReference type="Gene3D" id="3.30.1120.90">
    <property type="entry name" value="Nucleosome assembly protein"/>
    <property type="match status" value="1"/>
</dbReference>
<protein>
    <submittedName>
        <fullName evidence="4">Uncharacterized protein</fullName>
    </submittedName>
</protein>
<dbReference type="AlphaFoldDB" id="A0AAE0ETG8"/>
<dbReference type="InterPro" id="IPR002164">
    <property type="entry name" value="NAP_family"/>
</dbReference>
<dbReference type="Pfam" id="PF00956">
    <property type="entry name" value="NAP"/>
    <property type="match status" value="1"/>
</dbReference>
<dbReference type="Proteomes" id="UP001190700">
    <property type="component" value="Unassembled WGS sequence"/>
</dbReference>
<keyword evidence="2" id="KW-0143">Chaperone</keyword>
<gene>
    <name evidence="4" type="ORF">CYMTET_50670</name>
</gene>
<proteinExistence type="inferred from homology"/>
<reference evidence="4 5" key="1">
    <citation type="journal article" date="2015" name="Genome Biol. Evol.">
        <title>Comparative Genomics of a Bacterivorous Green Alga Reveals Evolutionary Causalities and Consequences of Phago-Mixotrophic Mode of Nutrition.</title>
        <authorList>
            <person name="Burns J.A."/>
            <person name="Paasch A."/>
            <person name="Narechania A."/>
            <person name="Kim E."/>
        </authorList>
    </citation>
    <scope>NUCLEOTIDE SEQUENCE [LARGE SCALE GENOMIC DNA]</scope>
    <source>
        <strain evidence="4 5">PLY_AMNH</strain>
    </source>
</reference>
<evidence type="ECO:0000313" key="5">
    <source>
        <dbReference type="Proteomes" id="UP001190700"/>
    </source>
</evidence>
<dbReference type="PANTHER" id="PTHR11875">
    <property type="entry name" value="TESTIS-SPECIFIC Y-ENCODED PROTEIN"/>
    <property type="match status" value="1"/>
</dbReference>
<dbReference type="InterPro" id="IPR037231">
    <property type="entry name" value="NAP-like_sf"/>
</dbReference>
<evidence type="ECO:0000256" key="2">
    <source>
        <dbReference type="ARBA" id="ARBA00023186"/>
    </source>
</evidence>
<dbReference type="SUPFAM" id="SSF143113">
    <property type="entry name" value="NAP-like"/>
    <property type="match status" value="1"/>
</dbReference>
<sequence length="130" mass="14372">MVGALGQGSSVLVDLVRRRDEGVLASLLDVRWRRLEDGFTVQLHFAPNKYFTNTQLEKAFHFKSAGQSAGHDEAPAVGMDISSEEHVLISTEETPIAWNDGMDVTQRVRNGRWGAIYCGFAIRRSLLPGA</sequence>
<evidence type="ECO:0000256" key="1">
    <source>
        <dbReference type="ARBA" id="ARBA00009947"/>
    </source>
</evidence>
<organism evidence="4 5">
    <name type="scientific">Cymbomonas tetramitiformis</name>
    <dbReference type="NCBI Taxonomy" id="36881"/>
    <lineage>
        <taxon>Eukaryota</taxon>
        <taxon>Viridiplantae</taxon>
        <taxon>Chlorophyta</taxon>
        <taxon>Pyramimonadophyceae</taxon>
        <taxon>Pyramimonadales</taxon>
        <taxon>Pyramimonadaceae</taxon>
        <taxon>Cymbomonas</taxon>
    </lineage>
</organism>
<dbReference type="EMBL" id="LGRX02033927">
    <property type="protein sequence ID" value="KAK3239407.1"/>
    <property type="molecule type" value="Genomic_DNA"/>
</dbReference>
<evidence type="ECO:0000313" key="4">
    <source>
        <dbReference type="EMBL" id="KAK3239407.1"/>
    </source>
</evidence>
<keyword evidence="5" id="KW-1185">Reference proteome</keyword>
<comment type="similarity">
    <text evidence="1 3">Belongs to the nucleosome assembly protein (NAP) family.</text>
</comment>
<name>A0AAE0ETG8_9CHLO</name>
<dbReference type="GO" id="GO:0006334">
    <property type="term" value="P:nucleosome assembly"/>
    <property type="evidence" value="ECO:0007669"/>
    <property type="project" value="InterPro"/>
</dbReference>
<evidence type="ECO:0000256" key="3">
    <source>
        <dbReference type="RuleBase" id="RU003876"/>
    </source>
</evidence>
<comment type="caution">
    <text evidence="4">The sequence shown here is derived from an EMBL/GenBank/DDBJ whole genome shotgun (WGS) entry which is preliminary data.</text>
</comment>
<dbReference type="GO" id="GO:0000724">
    <property type="term" value="P:double-strand break repair via homologous recombination"/>
    <property type="evidence" value="ECO:0007669"/>
    <property type="project" value="UniProtKB-ARBA"/>
</dbReference>
<accession>A0AAE0ETG8</accession>
<dbReference type="GO" id="GO:0005634">
    <property type="term" value="C:nucleus"/>
    <property type="evidence" value="ECO:0007669"/>
    <property type="project" value="InterPro"/>
</dbReference>